<dbReference type="Pfam" id="PF18545">
    <property type="entry name" value="HalOD1"/>
    <property type="match status" value="1"/>
</dbReference>
<dbReference type="AlphaFoldDB" id="A0A4P8WLN4"/>
<feature type="domain" description="Halobacterial output" evidence="2">
    <location>
        <begin position="16"/>
        <end position="88"/>
    </location>
</feature>
<dbReference type="EMBL" id="CP040331">
    <property type="protein sequence ID" value="QCS44488.1"/>
    <property type="molecule type" value="Genomic_DNA"/>
</dbReference>
<evidence type="ECO:0000313" key="4">
    <source>
        <dbReference type="Proteomes" id="UP000302218"/>
    </source>
</evidence>
<organism evidence="3 4">
    <name type="scientific">Natrinema versiforme</name>
    <dbReference type="NCBI Taxonomy" id="88724"/>
    <lineage>
        <taxon>Archaea</taxon>
        <taxon>Methanobacteriati</taxon>
        <taxon>Methanobacteriota</taxon>
        <taxon>Stenosarchaea group</taxon>
        <taxon>Halobacteria</taxon>
        <taxon>Halobacteriales</taxon>
        <taxon>Natrialbaceae</taxon>
        <taxon>Natrinema</taxon>
    </lineage>
</organism>
<dbReference type="KEGG" id="nvr:FEJ81_19370"/>
<feature type="compositionally biased region" description="Polar residues" evidence="1">
    <location>
        <begin position="1"/>
        <end position="13"/>
    </location>
</feature>
<dbReference type="RefSeq" id="WP_138246926.1">
    <property type="nucleotide sequence ID" value="NZ_CP040331.1"/>
</dbReference>
<feature type="region of interest" description="Disordered" evidence="1">
    <location>
        <begin position="1"/>
        <end position="20"/>
    </location>
</feature>
<dbReference type="Proteomes" id="UP000302218">
    <property type="component" value="Plasmid pNVE500"/>
</dbReference>
<dbReference type="OrthoDB" id="205616at2157"/>
<accession>A0A4P8WLN4</accession>
<evidence type="ECO:0000313" key="3">
    <source>
        <dbReference type="EMBL" id="QCS44488.1"/>
    </source>
</evidence>
<protein>
    <recommendedName>
        <fullName evidence="2">Halobacterial output domain-containing protein</fullName>
    </recommendedName>
</protein>
<keyword evidence="3" id="KW-0614">Plasmid</keyword>
<proteinExistence type="predicted"/>
<geneLocation type="plasmid" evidence="4">
    <name>pnve500</name>
</geneLocation>
<evidence type="ECO:0000256" key="1">
    <source>
        <dbReference type="SAM" id="MobiDB-lite"/>
    </source>
</evidence>
<name>A0A4P8WLN4_9EURY</name>
<dbReference type="InterPro" id="IPR040624">
    <property type="entry name" value="HalOD1"/>
</dbReference>
<sequence length="91" mass="10076">MEAETQTKTSPTAGSAEDPSMMIIDLISDLEGVEPVELSPPLYSVIEPQALDTLFHSETGDTPQPSGYVQFTYRGYEIRVQSDREIAILDR</sequence>
<gene>
    <name evidence="3" type="ORF">FEJ81_19370</name>
</gene>
<reference evidence="4" key="1">
    <citation type="submission" date="2019-05" db="EMBL/GenBank/DDBJ databases">
        <title>Genome sequence and methylation pattern of the halophilic Archaeon Natrinema versiforme BOL5-4.</title>
        <authorList>
            <person name="DasSarma P."/>
            <person name="Anton B.P."/>
            <person name="DasSarma S.L."/>
            <person name="Martinez F.L."/>
            <person name="Guzman D."/>
            <person name="Roberts R.J."/>
            <person name="DasSarma S."/>
        </authorList>
    </citation>
    <scope>NUCLEOTIDE SEQUENCE [LARGE SCALE GENOMIC DNA]</scope>
    <source>
        <strain evidence="4">BOL5-4</strain>
        <plasmid evidence="4">pnve500</plasmid>
    </source>
</reference>
<evidence type="ECO:0000259" key="2">
    <source>
        <dbReference type="Pfam" id="PF18545"/>
    </source>
</evidence>
<dbReference type="GeneID" id="40267482"/>